<keyword evidence="1" id="KW-0472">Membrane</keyword>
<reference evidence="2 3" key="1">
    <citation type="submission" date="2021-06" db="EMBL/GenBank/DDBJ databases">
        <authorList>
            <person name="Palmer J.M."/>
        </authorList>
    </citation>
    <scope>NUCLEOTIDE SEQUENCE [LARGE SCALE GENOMIC DNA]</scope>
    <source>
        <strain evidence="2 3">XC_2019</strain>
        <tissue evidence="2">Muscle</tissue>
    </source>
</reference>
<keyword evidence="1" id="KW-1133">Transmembrane helix</keyword>
<evidence type="ECO:0000313" key="3">
    <source>
        <dbReference type="Proteomes" id="UP001434883"/>
    </source>
</evidence>
<comment type="caution">
    <text evidence="2">The sequence shown here is derived from an EMBL/GenBank/DDBJ whole genome shotgun (WGS) entry which is preliminary data.</text>
</comment>
<name>A0ABV0QS16_9TELE</name>
<evidence type="ECO:0000256" key="1">
    <source>
        <dbReference type="SAM" id="Phobius"/>
    </source>
</evidence>
<keyword evidence="3" id="KW-1185">Reference proteome</keyword>
<dbReference type="Proteomes" id="UP001434883">
    <property type="component" value="Unassembled WGS sequence"/>
</dbReference>
<organism evidence="2 3">
    <name type="scientific">Xenoophorus captivus</name>
    <dbReference type="NCBI Taxonomy" id="1517983"/>
    <lineage>
        <taxon>Eukaryota</taxon>
        <taxon>Metazoa</taxon>
        <taxon>Chordata</taxon>
        <taxon>Craniata</taxon>
        <taxon>Vertebrata</taxon>
        <taxon>Euteleostomi</taxon>
        <taxon>Actinopterygii</taxon>
        <taxon>Neopterygii</taxon>
        <taxon>Teleostei</taxon>
        <taxon>Neoteleostei</taxon>
        <taxon>Acanthomorphata</taxon>
        <taxon>Ovalentaria</taxon>
        <taxon>Atherinomorphae</taxon>
        <taxon>Cyprinodontiformes</taxon>
        <taxon>Goodeidae</taxon>
        <taxon>Xenoophorus</taxon>
    </lineage>
</organism>
<feature type="transmembrane region" description="Helical" evidence="1">
    <location>
        <begin position="54"/>
        <end position="77"/>
    </location>
</feature>
<keyword evidence="1" id="KW-0812">Transmembrane</keyword>
<sequence>KTPVTDQSLELTDHLVSGKMFLFFGTTWKQYSGTVAVYLGQVCFTLHQLRSVRLLLSVYMAAELKVLIFCTCCVVALNGGMRFHLTRSSSLIIYTIYINCAGHIKTSFINQGCGIVIQFVNYISIVTES</sequence>
<feature type="non-terminal residue" evidence="2">
    <location>
        <position position="1"/>
    </location>
</feature>
<proteinExistence type="predicted"/>
<evidence type="ECO:0000313" key="2">
    <source>
        <dbReference type="EMBL" id="MEQ2198605.1"/>
    </source>
</evidence>
<gene>
    <name evidence="2" type="ORF">XENOCAPTIV_015316</name>
</gene>
<protein>
    <submittedName>
        <fullName evidence="2">Uncharacterized protein</fullName>
    </submittedName>
</protein>
<dbReference type="EMBL" id="JAHRIN010019977">
    <property type="protein sequence ID" value="MEQ2198605.1"/>
    <property type="molecule type" value="Genomic_DNA"/>
</dbReference>
<accession>A0ABV0QS16</accession>